<dbReference type="InterPro" id="IPR046487">
    <property type="entry name" value="DUF6580"/>
</dbReference>
<gene>
    <name evidence="2" type="ORF">Pan44_52400</name>
</gene>
<evidence type="ECO:0000313" key="3">
    <source>
        <dbReference type="Proteomes" id="UP000315700"/>
    </source>
</evidence>
<feature type="transmembrane region" description="Helical" evidence="1">
    <location>
        <begin position="66"/>
        <end position="83"/>
    </location>
</feature>
<proteinExistence type="predicted"/>
<dbReference type="RefSeq" id="WP_145034552.1">
    <property type="nucleotide sequence ID" value="NZ_CP036271.1"/>
</dbReference>
<keyword evidence="3" id="KW-1185">Reference proteome</keyword>
<feature type="transmembrane region" description="Helical" evidence="1">
    <location>
        <begin position="41"/>
        <end position="59"/>
    </location>
</feature>
<dbReference type="OrthoDB" id="9806699at2"/>
<keyword evidence="1" id="KW-0812">Transmembrane</keyword>
<protein>
    <submittedName>
        <fullName evidence="2">Uncharacterized protein</fullName>
    </submittedName>
</protein>
<keyword evidence="1" id="KW-1133">Transmembrane helix</keyword>
<dbReference type="AlphaFoldDB" id="A0A517SM27"/>
<dbReference type="Pfam" id="PF20221">
    <property type="entry name" value="DUF6580"/>
    <property type="match status" value="1"/>
</dbReference>
<dbReference type="InParanoid" id="A0A517SM27"/>
<evidence type="ECO:0000313" key="2">
    <source>
        <dbReference type="EMBL" id="QDT57173.1"/>
    </source>
</evidence>
<accession>A0A517SM27</accession>
<feature type="transmembrane region" description="Helical" evidence="1">
    <location>
        <begin position="124"/>
        <end position="143"/>
    </location>
</feature>
<dbReference type="Proteomes" id="UP000315700">
    <property type="component" value="Chromosome"/>
</dbReference>
<reference evidence="2 3" key="1">
    <citation type="submission" date="2019-02" db="EMBL/GenBank/DDBJ databases">
        <title>Deep-cultivation of Planctomycetes and their phenomic and genomic characterization uncovers novel biology.</title>
        <authorList>
            <person name="Wiegand S."/>
            <person name="Jogler M."/>
            <person name="Boedeker C."/>
            <person name="Pinto D."/>
            <person name="Vollmers J."/>
            <person name="Rivas-Marin E."/>
            <person name="Kohn T."/>
            <person name="Peeters S.H."/>
            <person name="Heuer A."/>
            <person name="Rast P."/>
            <person name="Oberbeckmann S."/>
            <person name="Bunk B."/>
            <person name="Jeske O."/>
            <person name="Meyerdierks A."/>
            <person name="Storesund J.E."/>
            <person name="Kallscheuer N."/>
            <person name="Luecker S."/>
            <person name="Lage O.M."/>
            <person name="Pohl T."/>
            <person name="Merkel B.J."/>
            <person name="Hornburger P."/>
            <person name="Mueller R.-W."/>
            <person name="Bruemmer F."/>
            <person name="Labrenz M."/>
            <person name="Spormann A.M."/>
            <person name="Op den Camp H."/>
            <person name="Overmann J."/>
            <person name="Amann R."/>
            <person name="Jetten M.S.M."/>
            <person name="Mascher T."/>
            <person name="Medema M.H."/>
            <person name="Devos D.P."/>
            <person name="Kaster A.-K."/>
            <person name="Ovreas L."/>
            <person name="Rohde M."/>
            <person name="Galperin M.Y."/>
            <person name="Jogler C."/>
        </authorList>
    </citation>
    <scope>NUCLEOTIDE SEQUENCE [LARGE SCALE GENOMIC DNA]</scope>
    <source>
        <strain evidence="2 3">Pan44</strain>
    </source>
</reference>
<dbReference type="KEGG" id="ccos:Pan44_52400"/>
<name>A0A517SM27_9PLAN</name>
<dbReference type="EMBL" id="CP036271">
    <property type="protein sequence ID" value="QDT57173.1"/>
    <property type="molecule type" value="Genomic_DNA"/>
</dbReference>
<keyword evidence="1" id="KW-0472">Membrane</keyword>
<sequence>MHAPKWKLFTALWIATLALWILPYAIERLGSLDVKSAFTGYPWNFSPFYAVSLFGGAYLANRFTAIVLPVAAYAVMNLALAWISGKPSWATEPEVWFNYACLAMFPVFGLGLQKSDAPLGPALGRSFAASIAFFLLSNLAVYFVAYPRTLLGLVDCYRMALPFFPATVGSAVFFTAVLFSTFAPKMATQPVLK</sequence>
<evidence type="ECO:0000256" key="1">
    <source>
        <dbReference type="SAM" id="Phobius"/>
    </source>
</evidence>
<feature type="transmembrane region" description="Helical" evidence="1">
    <location>
        <begin position="163"/>
        <end position="183"/>
    </location>
</feature>
<organism evidence="2 3">
    <name type="scientific">Caulifigura coniformis</name>
    <dbReference type="NCBI Taxonomy" id="2527983"/>
    <lineage>
        <taxon>Bacteria</taxon>
        <taxon>Pseudomonadati</taxon>
        <taxon>Planctomycetota</taxon>
        <taxon>Planctomycetia</taxon>
        <taxon>Planctomycetales</taxon>
        <taxon>Planctomycetaceae</taxon>
        <taxon>Caulifigura</taxon>
    </lineage>
</organism>
<feature type="transmembrane region" description="Helical" evidence="1">
    <location>
        <begin position="95"/>
        <end position="112"/>
    </location>
</feature>